<dbReference type="GO" id="GO:0070006">
    <property type="term" value="F:metalloaminopeptidase activity"/>
    <property type="evidence" value="ECO:0007669"/>
    <property type="project" value="TreeGrafter"/>
</dbReference>
<dbReference type="AlphaFoldDB" id="A0A251XA32"/>
<dbReference type="Proteomes" id="UP000194798">
    <property type="component" value="Unassembled WGS sequence"/>
</dbReference>
<dbReference type="Pfam" id="PF04187">
    <property type="entry name" value="Cofac_haem_bdg"/>
    <property type="match status" value="1"/>
</dbReference>
<dbReference type="GO" id="GO:0016020">
    <property type="term" value="C:membrane"/>
    <property type="evidence" value="ECO:0007669"/>
    <property type="project" value="TreeGrafter"/>
</dbReference>
<dbReference type="InterPro" id="IPR050344">
    <property type="entry name" value="Peptidase_M1_aminopeptidases"/>
</dbReference>
<dbReference type="InterPro" id="IPR036034">
    <property type="entry name" value="PDZ_sf"/>
</dbReference>
<evidence type="ECO:0000259" key="1">
    <source>
        <dbReference type="PROSITE" id="PS50106"/>
    </source>
</evidence>
<dbReference type="RefSeq" id="WP_176329690.1">
    <property type="nucleotide sequence ID" value="NZ_MSLT01000006.1"/>
</dbReference>
<feature type="domain" description="PDZ" evidence="1">
    <location>
        <begin position="887"/>
        <end position="970"/>
    </location>
</feature>
<dbReference type="Gene3D" id="2.30.42.10">
    <property type="match status" value="1"/>
</dbReference>
<dbReference type="PROSITE" id="PS50106">
    <property type="entry name" value="PDZ"/>
    <property type="match status" value="1"/>
</dbReference>
<sequence length="982" mass="112871">MVRYLSLLKGVILCLLLILPIFAFATPLQYELTVEIDPAQGRLTGHVRLHSETDRIVELAINPDTHFLTKNPDWVHLVSHLAIPLTAGKAVTFSYHVLLTTDQYNWVDDRHLVLIHNWYPKPNTLTQYQFTARLPEGFVANSEADEIIERSDACQTEFTFIFPHPRTELHLVASKDYIYETADYNGIELAAYFFPQHAHLIDTYFEYSRKYLQRYETLLTPYPFKRFAIVANPQPTGYAMATYTLLGQQILSLPFVLETSLAHEILHQWLGHFLYTDYASGNWSEGLTSYLADHALQADNDQDSDYRKNALLKYQAYITPNTAQKARDFTVRHDQISSVIGYNKVMFLFHHLRKQLGDTLFFSGLQHLLHHYAFQTLSWQDLIDTYSNLSQQPLTALFSQYLDRSDIPNITVANAQIKAVKNDIQLQFTVQQNTEQPYQLLLNADLHFSDDVMSKTIILDQKEQIITWLLPAIPTAVYLDPHYDTWRQLSAAEQIPTVDQIRGQATGLIAITPEDRPQYHALLQQEPFKHWTLIHPDEMNFSQLRQHNILTNAFDHPLVRHLFAAVKPPENSEFWLQIHRHPYHAERYITLLHSDNASSVEHHARRIRHYGQYSELRFNAESIDKQQTIAQKGILVFSRPAPQAVPVAAAQPLAHLSEELRRHRVIYIGEQHDNMMHHINQLHLIQQVHRLGEPLAVGLEMFQHGQQAVLDAYLRGELSEEEFLVRSEYFTRWGYDYRLYKPIIDYAKQHHIPLIALNIAGEITRQVARQGLDSLDDKQRAQLPQYIDTTDTRYQQELSHIFSQHQRDQGHADSAQFLQAQLLWDEAMAETAAQFLLTHPEHRLIVLAGNGHIRHGYGIPARVARRVEVSALTFVQGEEVSPGVADYVLLSPPLDGDMSPRLGVMLEEKEGLLIVIELQNDSAAARAGIKKGDQLLRLSDKTLDSVARLKSILVHIDATETVSFIVQRGKQQIEVMVSFLPE</sequence>
<dbReference type="InterPro" id="IPR001478">
    <property type="entry name" value="PDZ"/>
</dbReference>
<dbReference type="EMBL" id="MSLT01000006">
    <property type="protein sequence ID" value="OUD15292.1"/>
    <property type="molecule type" value="Genomic_DNA"/>
</dbReference>
<proteinExistence type="predicted"/>
<dbReference type="SUPFAM" id="SSF55486">
    <property type="entry name" value="Metalloproteases ('zincins'), catalytic domain"/>
    <property type="match status" value="1"/>
</dbReference>
<dbReference type="Gene3D" id="1.10.390.10">
    <property type="entry name" value="Neutral Protease Domain 2"/>
    <property type="match status" value="1"/>
</dbReference>
<name>A0A251XA32_9GAMM</name>
<reference evidence="2 3" key="1">
    <citation type="submission" date="2016-12" db="EMBL/GenBank/DDBJ databases">
        <title>Thioflexothrix psekupsii D3 genome sequencing and assembly.</title>
        <authorList>
            <person name="Fomenkov A."/>
            <person name="Vincze T."/>
            <person name="Grabovich M."/>
            <person name="Anton B.P."/>
            <person name="Dubinina G."/>
            <person name="Orlova M."/>
            <person name="Belousova E."/>
            <person name="Roberts R.J."/>
        </authorList>
    </citation>
    <scope>NUCLEOTIDE SEQUENCE [LARGE SCALE GENOMIC DNA]</scope>
    <source>
        <strain evidence="2">D3</strain>
    </source>
</reference>
<dbReference type="InterPro" id="IPR027268">
    <property type="entry name" value="Peptidase_M4/M1_CTD_sf"/>
</dbReference>
<dbReference type="SUPFAM" id="SSF50156">
    <property type="entry name" value="PDZ domain-like"/>
    <property type="match status" value="1"/>
</dbReference>
<keyword evidence="3" id="KW-1185">Reference proteome</keyword>
<dbReference type="GO" id="GO:0005615">
    <property type="term" value="C:extracellular space"/>
    <property type="evidence" value="ECO:0007669"/>
    <property type="project" value="TreeGrafter"/>
</dbReference>
<accession>A0A251XA32</accession>
<evidence type="ECO:0000313" key="2">
    <source>
        <dbReference type="EMBL" id="OUD15292.1"/>
    </source>
</evidence>
<organism evidence="2 3">
    <name type="scientific">Thioflexithrix psekupsensis</name>
    <dbReference type="NCBI Taxonomy" id="1570016"/>
    <lineage>
        <taxon>Bacteria</taxon>
        <taxon>Pseudomonadati</taxon>
        <taxon>Pseudomonadota</taxon>
        <taxon>Gammaproteobacteria</taxon>
        <taxon>Thiotrichales</taxon>
        <taxon>Thioflexithrix</taxon>
    </lineage>
</organism>
<dbReference type="Gene3D" id="3.40.50.11550">
    <property type="match status" value="1"/>
</dbReference>
<dbReference type="InterPro" id="IPR007314">
    <property type="entry name" value="Cofac_haem-bd_dom"/>
</dbReference>
<dbReference type="PANTHER" id="PTHR11533:SF174">
    <property type="entry name" value="PUROMYCIN-SENSITIVE AMINOPEPTIDASE-RELATED"/>
    <property type="match status" value="1"/>
</dbReference>
<dbReference type="GO" id="GO:0005737">
    <property type="term" value="C:cytoplasm"/>
    <property type="evidence" value="ECO:0007669"/>
    <property type="project" value="TreeGrafter"/>
</dbReference>
<dbReference type="InterPro" id="IPR014782">
    <property type="entry name" value="Peptidase_M1_dom"/>
</dbReference>
<dbReference type="SUPFAM" id="SSF159501">
    <property type="entry name" value="EreA/ChaN-like"/>
    <property type="match status" value="1"/>
</dbReference>
<dbReference type="SMART" id="SM00228">
    <property type="entry name" value="PDZ"/>
    <property type="match status" value="1"/>
</dbReference>
<evidence type="ECO:0000313" key="3">
    <source>
        <dbReference type="Proteomes" id="UP000194798"/>
    </source>
</evidence>
<dbReference type="GO" id="GO:0043171">
    <property type="term" value="P:peptide catabolic process"/>
    <property type="evidence" value="ECO:0007669"/>
    <property type="project" value="TreeGrafter"/>
</dbReference>
<gene>
    <name evidence="2" type="ORF">TPSD3_01820</name>
</gene>
<dbReference type="Pfam" id="PF01433">
    <property type="entry name" value="Peptidase_M1"/>
    <property type="match status" value="1"/>
</dbReference>
<dbReference type="GO" id="GO:0008270">
    <property type="term" value="F:zinc ion binding"/>
    <property type="evidence" value="ECO:0007669"/>
    <property type="project" value="InterPro"/>
</dbReference>
<dbReference type="GO" id="GO:0042277">
    <property type="term" value="F:peptide binding"/>
    <property type="evidence" value="ECO:0007669"/>
    <property type="project" value="TreeGrafter"/>
</dbReference>
<dbReference type="CDD" id="cd14727">
    <property type="entry name" value="ChanN-like"/>
    <property type="match status" value="1"/>
</dbReference>
<comment type="caution">
    <text evidence="2">The sequence shown here is derived from an EMBL/GenBank/DDBJ whole genome shotgun (WGS) entry which is preliminary data.</text>
</comment>
<protein>
    <recommendedName>
        <fullName evidence="1">PDZ domain-containing protein</fullName>
    </recommendedName>
</protein>
<dbReference type="Pfam" id="PF13180">
    <property type="entry name" value="PDZ_2"/>
    <property type="match status" value="1"/>
</dbReference>
<dbReference type="PANTHER" id="PTHR11533">
    <property type="entry name" value="PROTEASE M1 ZINC METALLOPROTEASE"/>
    <property type="match status" value="1"/>
</dbReference>